<organism evidence="2 3">
    <name type="scientific">Winogradskya consettensis</name>
    <dbReference type="NCBI Taxonomy" id="113560"/>
    <lineage>
        <taxon>Bacteria</taxon>
        <taxon>Bacillati</taxon>
        <taxon>Actinomycetota</taxon>
        <taxon>Actinomycetes</taxon>
        <taxon>Micromonosporales</taxon>
        <taxon>Micromonosporaceae</taxon>
        <taxon>Winogradskya</taxon>
    </lineage>
</organism>
<dbReference type="AlphaFoldDB" id="A0A919VWR2"/>
<dbReference type="Proteomes" id="UP000680865">
    <property type="component" value="Unassembled WGS sequence"/>
</dbReference>
<reference evidence="2" key="1">
    <citation type="submission" date="2021-03" db="EMBL/GenBank/DDBJ databases">
        <title>Whole genome shotgun sequence of Actinoplanes consettensis NBRC 14913.</title>
        <authorList>
            <person name="Komaki H."/>
            <person name="Tamura T."/>
        </authorList>
    </citation>
    <scope>NUCLEOTIDE SEQUENCE</scope>
    <source>
        <strain evidence="2">NBRC 14913</strain>
    </source>
</reference>
<dbReference type="SUPFAM" id="SSF50952">
    <property type="entry name" value="Soluble quinoprotein glucose dehydrogenase"/>
    <property type="match status" value="1"/>
</dbReference>
<proteinExistence type="predicted"/>
<feature type="chain" id="PRO_5037402069" description="PKD domain containing protein" evidence="1">
    <location>
        <begin position="29"/>
        <end position="422"/>
    </location>
</feature>
<evidence type="ECO:0000313" key="3">
    <source>
        <dbReference type="Proteomes" id="UP000680865"/>
    </source>
</evidence>
<evidence type="ECO:0008006" key="4">
    <source>
        <dbReference type="Google" id="ProtNLM"/>
    </source>
</evidence>
<gene>
    <name evidence="2" type="ORF">Aco04nite_28560</name>
</gene>
<comment type="caution">
    <text evidence="2">The sequence shown here is derived from an EMBL/GenBank/DDBJ whole genome shotgun (WGS) entry which is preliminary data.</text>
</comment>
<feature type="signal peptide" evidence="1">
    <location>
        <begin position="1"/>
        <end position="28"/>
    </location>
</feature>
<dbReference type="RefSeq" id="WP_212997689.1">
    <property type="nucleotide sequence ID" value="NZ_BAAATW010000008.1"/>
</dbReference>
<sequence length="422" mass="44082">MRRRPFAAALTSAALLCATLLGAPPAAADMAQPGVVSANPVDFTPHVVEGTVWALAVVGDTVVVGGSFDKIQDHARKTTYNRKNIFAYGLRDGAIRSFAPTVDGAVYALSAGADGTVYTGGSFRTVNGVAQRGLARLRLSDSSRVSGFTAKINWGDVRALAVRGSRLYAGGTFSAVNGVTRVGLARLNTTSGAVDSGFDAKLSAPGLSRTRVEHFDVSPDGTRLVAIGALLKVGTATRTQIAMFNTSGASAALMSWYTDLYKAECKDVFDTYLRQVKFSPDGSYFVVTSTGQAASPTLPCDAAARFNTAGGGRHNPVWIQRTGGDSLYGVAVTGSAIYVGGHQRYMDNPYGTDDTGPGKGAVKREGIGAINPTTGKTLSWNPGRERGEGVRVFQVVPNGLIVGSDTDHLGGEYHGSLGMFPL</sequence>
<protein>
    <recommendedName>
        <fullName evidence="4">PKD domain containing protein</fullName>
    </recommendedName>
</protein>
<evidence type="ECO:0000256" key="1">
    <source>
        <dbReference type="SAM" id="SignalP"/>
    </source>
</evidence>
<keyword evidence="3" id="KW-1185">Reference proteome</keyword>
<dbReference type="Pfam" id="PF17164">
    <property type="entry name" value="DUF5122"/>
    <property type="match status" value="2"/>
</dbReference>
<dbReference type="InterPro" id="IPR013431">
    <property type="entry name" value="Delta_60_rpt"/>
</dbReference>
<keyword evidence="1" id="KW-0732">Signal</keyword>
<dbReference type="InterPro" id="IPR011041">
    <property type="entry name" value="Quinoprot_gluc/sorb_DH_b-prop"/>
</dbReference>
<accession>A0A919VWR2</accession>
<dbReference type="EMBL" id="BOQP01000011">
    <property type="protein sequence ID" value="GIM72073.1"/>
    <property type="molecule type" value="Genomic_DNA"/>
</dbReference>
<name>A0A919VWR2_9ACTN</name>
<evidence type="ECO:0000313" key="2">
    <source>
        <dbReference type="EMBL" id="GIM72073.1"/>
    </source>
</evidence>